<keyword evidence="1" id="KW-0732">Signal</keyword>
<protein>
    <submittedName>
        <fullName evidence="2">Glycoside hydrolase family 39 protein</fullName>
    </submittedName>
</protein>
<evidence type="ECO:0000313" key="2">
    <source>
        <dbReference type="EMBL" id="OAA76002.1"/>
    </source>
</evidence>
<sequence length="466" mass="51866">MAAFLTVSVLTAVATALNSFEIRADNTAVVHLGTSKGAAEHLASGFIYGVPDTRGQIPSEYWTQLDIKGCRTGGAQLGSPARGWVWGRSEYKGRFASSLSNYQECREYNAEVSWLAHDLWGTDSTNDSTIWPGDGGQWDSYDAFVLQLVEDLYDNEVLDGSIYEIWNEPDIGVFWKGEGGMQQWIDLYIRTHKLIRADSRFDSLKLVGPSLAFRPMGSNLWWTEWLRQVAGNDTIPDQYTYHLEGTLAEADNDPSYTNASLSTLLETYGLPSRQINVNEYAQYIEMVPGSYIWWISGLERFDFIGLLGNWQGGTTLHDLFANLLTKTADPYDYSATDYAPAPGYWVYQYYASNMTGNRVAVNRSGDTHLDVYATVGDDRVRLMVGTKLVSGTWYVTIDDLESVGLPVSGTLTIDTWGFDGNDPLAAQAAPSFRNSVPHDYTDGALTIAIYQENNYTGWAFEFDVGA</sequence>
<dbReference type="Proteomes" id="UP000076881">
    <property type="component" value="Unassembled WGS sequence"/>
</dbReference>
<comment type="caution">
    <text evidence="2">The sequence shown here is derived from an EMBL/GenBank/DDBJ whole genome shotgun (WGS) entry which is preliminary data.</text>
</comment>
<dbReference type="GO" id="GO:0016787">
    <property type="term" value="F:hydrolase activity"/>
    <property type="evidence" value="ECO:0007669"/>
    <property type="project" value="UniProtKB-KW"/>
</dbReference>
<feature type="chain" id="PRO_5007836263" evidence="1">
    <location>
        <begin position="17"/>
        <end position="466"/>
    </location>
</feature>
<dbReference type="STRING" id="1081108.A0A162K012"/>
<dbReference type="OrthoDB" id="3445803at2759"/>
<feature type="signal peptide" evidence="1">
    <location>
        <begin position="1"/>
        <end position="16"/>
    </location>
</feature>
<evidence type="ECO:0000256" key="1">
    <source>
        <dbReference type="SAM" id="SignalP"/>
    </source>
</evidence>
<reference evidence="2 3" key="1">
    <citation type="journal article" date="2016" name="Genome Biol. Evol.">
        <title>Divergent and convergent evolution of fungal pathogenicity.</title>
        <authorList>
            <person name="Shang Y."/>
            <person name="Xiao G."/>
            <person name="Zheng P."/>
            <person name="Cen K."/>
            <person name="Zhan S."/>
            <person name="Wang C."/>
        </authorList>
    </citation>
    <scope>NUCLEOTIDE SEQUENCE [LARGE SCALE GENOMIC DNA]</scope>
    <source>
        <strain evidence="2 3">RCEF 1005</strain>
    </source>
</reference>
<proteinExistence type="predicted"/>
<keyword evidence="3" id="KW-1185">Reference proteome</keyword>
<organism evidence="2 3">
    <name type="scientific">Akanthomyces lecanii RCEF 1005</name>
    <dbReference type="NCBI Taxonomy" id="1081108"/>
    <lineage>
        <taxon>Eukaryota</taxon>
        <taxon>Fungi</taxon>
        <taxon>Dikarya</taxon>
        <taxon>Ascomycota</taxon>
        <taxon>Pezizomycotina</taxon>
        <taxon>Sordariomycetes</taxon>
        <taxon>Hypocreomycetidae</taxon>
        <taxon>Hypocreales</taxon>
        <taxon>Cordycipitaceae</taxon>
        <taxon>Akanthomyces</taxon>
        <taxon>Cordyceps confragosa</taxon>
    </lineage>
</organism>
<dbReference type="Gene3D" id="3.20.20.80">
    <property type="entry name" value="Glycosidases"/>
    <property type="match status" value="1"/>
</dbReference>
<dbReference type="EMBL" id="AZHF01000004">
    <property type="protein sequence ID" value="OAA76002.1"/>
    <property type="molecule type" value="Genomic_DNA"/>
</dbReference>
<evidence type="ECO:0000313" key="3">
    <source>
        <dbReference type="Proteomes" id="UP000076881"/>
    </source>
</evidence>
<keyword evidence="2" id="KW-0378">Hydrolase</keyword>
<name>A0A162K012_CORDF</name>
<gene>
    <name evidence="2" type="ORF">LEL_05686</name>
</gene>
<dbReference type="SUPFAM" id="SSF51445">
    <property type="entry name" value="(Trans)glycosidases"/>
    <property type="match status" value="1"/>
</dbReference>
<accession>A0A162K012</accession>
<dbReference type="AlphaFoldDB" id="A0A162K012"/>
<dbReference type="InterPro" id="IPR017853">
    <property type="entry name" value="GH"/>
</dbReference>